<feature type="region of interest" description="Disordered" evidence="1">
    <location>
        <begin position="336"/>
        <end position="385"/>
    </location>
</feature>
<dbReference type="SUPFAM" id="SSF48445">
    <property type="entry name" value="14-3-3 protein"/>
    <property type="match status" value="1"/>
</dbReference>
<name>A0A4S8S8X5_AURPU</name>
<organism evidence="2 3">
    <name type="scientific">Aureobasidium pullulans</name>
    <name type="common">Black yeast</name>
    <name type="synonym">Pullularia pullulans</name>
    <dbReference type="NCBI Taxonomy" id="5580"/>
    <lineage>
        <taxon>Eukaryota</taxon>
        <taxon>Fungi</taxon>
        <taxon>Dikarya</taxon>
        <taxon>Ascomycota</taxon>
        <taxon>Pezizomycotina</taxon>
        <taxon>Dothideomycetes</taxon>
        <taxon>Dothideomycetidae</taxon>
        <taxon>Dothideales</taxon>
        <taxon>Saccotheciaceae</taxon>
        <taxon>Aureobasidium</taxon>
    </lineage>
</organism>
<gene>
    <name evidence="2" type="ORF">D6D28_08243</name>
</gene>
<sequence length="546" mass="60200">MSSAEIDRMVLAHWATQARKFNMILSQGICKVLAISCQLTDVLNRAYGQRTVDMSKETRSVALYQHIIFLAKEGLAHTEIYILPFCGRDAHAELQIMAVKMQATFHYIFCMYHNTPTVRQLQARQRSVGDPNSLGAKYMAAREDWVGLSGSPAPSLQSYITNPYAAEVKAAPVKLKAHAVQSPVSTAIPPTLALLPRTTPARPPGLGTDRIIDYDPPVCASAFLMPIMDYTPNTKLYFESASRRAKRLMPPSHVISLSVAHAHSEFLYECLGDYYGAMDVIKDAIRAAIEDDPGVYRRVGVVDGEVVYDSSDQYTLIREMSTLAQEIEKVSDIEPVQSRHQQVISPPLHPPPDRELPSPPGQYKGSAVAKASHQRNESDNINLSPAGGVSLGSPYRKVQGLDPCLEAAAMNSPTAHKGHNGTTSRNDTLVGSPPPVMDLDTQIQLINKQIQKDADDDLEAFNKQIQKDADDDLEAFNAMKAAETRKKDESDDTRGDSSKGNGGRMEGAGTEKQRKRRVLERAEDRLERQRKAAITKAALDEPYSFV</sequence>
<evidence type="ECO:0000256" key="1">
    <source>
        <dbReference type="SAM" id="MobiDB-lite"/>
    </source>
</evidence>
<dbReference type="Proteomes" id="UP000304951">
    <property type="component" value="Unassembled WGS sequence"/>
</dbReference>
<comment type="caution">
    <text evidence="2">The sequence shown here is derived from an EMBL/GenBank/DDBJ whole genome shotgun (WGS) entry which is preliminary data.</text>
</comment>
<proteinExistence type="predicted"/>
<reference evidence="2 3" key="1">
    <citation type="submission" date="2018-10" db="EMBL/GenBank/DDBJ databases">
        <title>Fifty Aureobasidium pullulans genomes reveal a recombining polyextremotolerant generalist.</title>
        <authorList>
            <person name="Gostincar C."/>
            <person name="Turk M."/>
            <person name="Zajc J."/>
            <person name="Gunde-Cimerman N."/>
        </authorList>
    </citation>
    <scope>NUCLEOTIDE SEQUENCE [LARGE SCALE GENOMIC DNA]</scope>
    <source>
        <strain evidence="2 3">EXF-11900</strain>
    </source>
</reference>
<feature type="compositionally biased region" description="Polar residues" evidence="1">
    <location>
        <begin position="420"/>
        <end position="429"/>
    </location>
</feature>
<feature type="compositionally biased region" description="Basic and acidic residues" evidence="1">
    <location>
        <begin position="519"/>
        <end position="530"/>
    </location>
</feature>
<accession>A0A4S8S8X5</accession>
<dbReference type="AlphaFoldDB" id="A0A4S8S8X5"/>
<dbReference type="EMBL" id="QZAF01000508">
    <property type="protein sequence ID" value="THV66575.1"/>
    <property type="molecule type" value="Genomic_DNA"/>
</dbReference>
<evidence type="ECO:0000313" key="3">
    <source>
        <dbReference type="Proteomes" id="UP000304951"/>
    </source>
</evidence>
<evidence type="ECO:0000313" key="2">
    <source>
        <dbReference type="EMBL" id="THV66575.1"/>
    </source>
</evidence>
<feature type="region of interest" description="Disordered" evidence="1">
    <location>
        <begin position="481"/>
        <end position="546"/>
    </location>
</feature>
<feature type="compositionally biased region" description="Basic and acidic residues" evidence="1">
    <location>
        <begin position="482"/>
        <end position="497"/>
    </location>
</feature>
<feature type="region of interest" description="Disordered" evidence="1">
    <location>
        <begin position="412"/>
        <end position="432"/>
    </location>
</feature>
<dbReference type="InterPro" id="IPR036815">
    <property type="entry name" value="14-3-3_dom_sf"/>
</dbReference>
<protein>
    <submittedName>
        <fullName evidence="2">Uncharacterized protein</fullName>
    </submittedName>
</protein>
<dbReference type="Gene3D" id="1.20.190.20">
    <property type="entry name" value="14-3-3 domain"/>
    <property type="match status" value="1"/>
</dbReference>